<feature type="transmembrane region" description="Helical" evidence="2">
    <location>
        <begin position="22"/>
        <end position="41"/>
    </location>
</feature>
<name>A0A8S5URA5_9CAUD</name>
<accession>A0A8S5URA5</accession>
<evidence type="ECO:0000256" key="1">
    <source>
        <dbReference type="SAM" id="Coils"/>
    </source>
</evidence>
<keyword evidence="2" id="KW-0812">Transmembrane</keyword>
<evidence type="ECO:0000313" key="3">
    <source>
        <dbReference type="EMBL" id="DAF97025.1"/>
    </source>
</evidence>
<proteinExistence type="predicted"/>
<keyword evidence="2" id="KW-1133">Transmembrane helix</keyword>
<sequence>MSLSDIAAVTRGNDNDGWGQGGAWWIIILFLFVFMGGNGLWGNRTGEYGQYATAASQQEILYGQQFGQLNDRLTNIGNGICNLGYEMQGNIGQLGKEVALAQAGTNTTILQTGNGIQAQLAQCCCDNRLATANLAAQMDKQTCAINSNIDAKFAELQKNQLEQTIAAQAQRISQLELASQMYGVVKYPNGYSYNAGPSPFCGCNNGCGNI</sequence>
<organism evidence="3">
    <name type="scientific">Myoviridae sp. ctsIb3</name>
    <dbReference type="NCBI Taxonomy" id="2825189"/>
    <lineage>
        <taxon>Viruses</taxon>
        <taxon>Duplodnaviria</taxon>
        <taxon>Heunggongvirae</taxon>
        <taxon>Uroviricota</taxon>
        <taxon>Caudoviricetes</taxon>
    </lineage>
</organism>
<keyword evidence="2" id="KW-0472">Membrane</keyword>
<protein>
    <submittedName>
        <fullName evidence="3">Uncharacterized protein</fullName>
    </submittedName>
</protein>
<dbReference type="EMBL" id="BK016124">
    <property type="protein sequence ID" value="DAF97025.1"/>
    <property type="molecule type" value="Genomic_DNA"/>
</dbReference>
<feature type="coiled-coil region" evidence="1">
    <location>
        <begin position="151"/>
        <end position="178"/>
    </location>
</feature>
<keyword evidence="1" id="KW-0175">Coiled coil</keyword>
<reference evidence="3" key="1">
    <citation type="journal article" date="2021" name="Proc. Natl. Acad. Sci. U.S.A.">
        <title>A Catalog of Tens of Thousands of Viruses from Human Metagenomes Reveals Hidden Associations with Chronic Diseases.</title>
        <authorList>
            <person name="Tisza M.J."/>
            <person name="Buck C.B."/>
        </authorList>
    </citation>
    <scope>NUCLEOTIDE SEQUENCE</scope>
    <source>
        <strain evidence="3">CtsIb3</strain>
    </source>
</reference>
<evidence type="ECO:0000256" key="2">
    <source>
        <dbReference type="SAM" id="Phobius"/>
    </source>
</evidence>